<reference evidence="1 2" key="1">
    <citation type="journal article" date="2020" name="Nat. Food">
        <title>A phased Vanilla planifolia genome enables genetic improvement of flavour and production.</title>
        <authorList>
            <person name="Hasing T."/>
            <person name="Tang H."/>
            <person name="Brym M."/>
            <person name="Khazi F."/>
            <person name="Huang T."/>
            <person name="Chambers A.H."/>
        </authorList>
    </citation>
    <scope>NUCLEOTIDE SEQUENCE [LARGE SCALE GENOMIC DNA]</scope>
    <source>
        <tissue evidence="1">Leaf</tissue>
    </source>
</reference>
<name>A0A835VEI6_VANPL</name>
<evidence type="ECO:0000313" key="1">
    <source>
        <dbReference type="EMBL" id="KAG0495877.1"/>
    </source>
</evidence>
<organism evidence="1 2">
    <name type="scientific">Vanilla planifolia</name>
    <name type="common">Vanilla</name>
    <dbReference type="NCBI Taxonomy" id="51239"/>
    <lineage>
        <taxon>Eukaryota</taxon>
        <taxon>Viridiplantae</taxon>
        <taxon>Streptophyta</taxon>
        <taxon>Embryophyta</taxon>
        <taxon>Tracheophyta</taxon>
        <taxon>Spermatophyta</taxon>
        <taxon>Magnoliopsida</taxon>
        <taxon>Liliopsida</taxon>
        <taxon>Asparagales</taxon>
        <taxon>Orchidaceae</taxon>
        <taxon>Vanilloideae</taxon>
        <taxon>Vanilleae</taxon>
        <taxon>Vanilla</taxon>
    </lineage>
</organism>
<gene>
    <name evidence="1" type="ORF">HPP92_000568</name>
</gene>
<dbReference type="Proteomes" id="UP000636800">
    <property type="component" value="Chromosome 1"/>
</dbReference>
<protein>
    <submittedName>
        <fullName evidence="1">Uncharacterized protein</fullName>
    </submittedName>
</protein>
<sequence length="110" mass="11835">MTEQEQDHYVNKLVRLRDNWGRFIGEIMRFRKVAAGLLTPAPKTGRADLPALESIGTGAIFAGEPPERSNAAAVEFFGLVEAQISSLCPGVSGVKTERSATDESTGISRS</sequence>
<comment type="caution">
    <text evidence="1">The sequence shown here is derived from an EMBL/GenBank/DDBJ whole genome shotgun (WGS) entry which is preliminary data.</text>
</comment>
<accession>A0A835VEI6</accession>
<dbReference type="AlphaFoldDB" id="A0A835VEI6"/>
<evidence type="ECO:0000313" key="2">
    <source>
        <dbReference type="Proteomes" id="UP000636800"/>
    </source>
</evidence>
<dbReference type="EMBL" id="JADCNL010000001">
    <property type="protein sequence ID" value="KAG0495877.1"/>
    <property type="molecule type" value="Genomic_DNA"/>
</dbReference>
<keyword evidence="2" id="KW-1185">Reference proteome</keyword>
<proteinExistence type="predicted"/>
<dbReference type="OrthoDB" id="71307at2759"/>